<keyword evidence="1" id="KW-0472">Membrane</keyword>
<reference evidence="3" key="1">
    <citation type="submission" date="2018-04" db="EMBL/GenBank/DDBJ databases">
        <authorList>
            <person name="Liu S."/>
            <person name="Wang Z."/>
            <person name="Li J."/>
        </authorList>
    </citation>
    <scope>NUCLEOTIDE SEQUENCE [LARGE SCALE GENOMIC DNA]</scope>
    <source>
        <strain evidence="3">622</strain>
    </source>
</reference>
<dbReference type="AlphaFoldDB" id="A0A2U1THK2"/>
<dbReference type="EMBL" id="QEFB01000001">
    <property type="protein sequence ID" value="PWC08355.1"/>
    <property type="molecule type" value="Genomic_DNA"/>
</dbReference>
<feature type="transmembrane region" description="Helical" evidence="1">
    <location>
        <begin position="18"/>
        <end position="36"/>
    </location>
</feature>
<protein>
    <submittedName>
        <fullName evidence="2">Uncharacterized protein</fullName>
    </submittedName>
</protein>
<keyword evidence="1" id="KW-0812">Transmembrane</keyword>
<dbReference type="RefSeq" id="WP_108962138.1">
    <property type="nucleotide sequence ID" value="NZ_QEFB01000001.1"/>
</dbReference>
<keyword evidence="3" id="KW-1185">Reference proteome</keyword>
<comment type="caution">
    <text evidence="2">The sequence shown here is derived from an EMBL/GenBank/DDBJ whole genome shotgun (WGS) entry which is preliminary data.</text>
</comment>
<sequence length="119" mass="12366">MSAEPTQAAPTRRALPRWLATTLAVVFGLFYAYDVWEAVGNVVGISTLASGLDTSISVLGWAVLSIGVAVPIVIFLIALRLGRGRDILAQVLVYLTGLGVVAVVSLGIIALFGAGELLT</sequence>
<organism evidence="2 3">
    <name type="scientific">Mycetocola zhujimingii</name>
    <dbReference type="NCBI Taxonomy" id="2079792"/>
    <lineage>
        <taxon>Bacteria</taxon>
        <taxon>Bacillati</taxon>
        <taxon>Actinomycetota</taxon>
        <taxon>Actinomycetes</taxon>
        <taxon>Micrococcales</taxon>
        <taxon>Microbacteriaceae</taxon>
        <taxon>Mycetocola</taxon>
    </lineage>
</organism>
<gene>
    <name evidence="2" type="ORF">DF223_03185</name>
</gene>
<dbReference type="Proteomes" id="UP000244962">
    <property type="component" value="Unassembled WGS sequence"/>
</dbReference>
<evidence type="ECO:0000313" key="3">
    <source>
        <dbReference type="Proteomes" id="UP000244962"/>
    </source>
</evidence>
<evidence type="ECO:0000256" key="1">
    <source>
        <dbReference type="SAM" id="Phobius"/>
    </source>
</evidence>
<name>A0A2U1THK2_9MICO</name>
<feature type="transmembrane region" description="Helical" evidence="1">
    <location>
        <begin position="56"/>
        <end position="79"/>
    </location>
</feature>
<evidence type="ECO:0000313" key="2">
    <source>
        <dbReference type="EMBL" id="PWC08355.1"/>
    </source>
</evidence>
<keyword evidence="1" id="KW-1133">Transmembrane helix</keyword>
<proteinExistence type="predicted"/>
<feature type="transmembrane region" description="Helical" evidence="1">
    <location>
        <begin position="91"/>
        <end position="114"/>
    </location>
</feature>
<accession>A0A2U1THK2</accession>